<dbReference type="AlphaFoldDB" id="A0A853JRG5"/>
<evidence type="ECO:0000313" key="4">
    <source>
        <dbReference type="Proteomes" id="UP000586254"/>
    </source>
</evidence>
<protein>
    <submittedName>
        <fullName evidence="3">DUF4430 domain-containing protein</fullName>
    </submittedName>
</protein>
<feature type="chain" id="PRO_5038613370" evidence="1">
    <location>
        <begin position="24"/>
        <end position="363"/>
    </location>
</feature>
<feature type="signal peptide" evidence="1">
    <location>
        <begin position="1"/>
        <end position="23"/>
    </location>
</feature>
<gene>
    <name evidence="3" type="ORF">H0N91_12630</name>
</gene>
<proteinExistence type="predicted"/>
<dbReference type="PROSITE" id="PS51257">
    <property type="entry name" value="PROKAR_LIPOPROTEIN"/>
    <property type="match status" value="1"/>
</dbReference>
<dbReference type="Gene3D" id="2.170.130.30">
    <property type="match status" value="1"/>
</dbReference>
<reference evidence="3 4" key="1">
    <citation type="submission" date="2020-07" db="EMBL/GenBank/DDBJ databases">
        <title>Organ Donor 1.</title>
        <authorList>
            <person name="Marsh A.J."/>
            <person name="Azcarate-Peril M.A."/>
        </authorList>
    </citation>
    <scope>NUCLEOTIDE SEQUENCE [LARGE SCALE GENOMIC DNA]</scope>
    <source>
        <strain evidence="3 4">AMC0717</strain>
    </source>
</reference>
<name>A0A853JRG5_9FIRM</name>
<comment type="caution">
    <text evidence="3">The sequence shown here is derived from an EMBL/GenBank/DDBJ whole genome shotgun (WGS) entry which is preliminary data.</text>
</comment>
<evidence type="ECO:0000256" key="1">
    <source>
        <dbReference type="SAM" id="SignalP"/>
    </source>
</evidence>
<keyword evidence="1" id="KW-0732">Signal</keyword>
<dbReference type="Pfam" id="PF14478">
    <property type="entry name" value="DUF4430"/>
    <property type="match status" value="1"/>
</dbReference>
<dbReference type="Proteomes" id="UP000586254">
    <property type="component" value="Unassembled WGS sequence"/>
</dbReference>
<feature type="domain" description="Transcobalamin-like C-terminal" evidence="2">
    <location>
        <begin position="273"/>
        <end position="350"/>
    </location>
</feature>
<accession>A0A853JRG5</accession>
<evidence type="ECO:0000259" key="2">
    <source>
        <dbReference type="Pfam" id="PF14478"/>
    </source>
</evidence>
<sequence length="363" mass="38644">MRKKWRKGLLITALLLSVMLIFAGCEDPISALTGESAGEGSGGEVVELADTTPIPANGVITEAQFRSIAGKDRAVTFTGESMDGIKYEWTFNGKGIQNPVDQNLKVDFIKDGDSLNAVKAAAGNAEYGIGINLTGSKGLVAVPQLTITLPEKWDADTAVLCKQNGDSVAKMSNAVFDNESETTKLTVNIIETGGDYYIVGGKTIAPEPGTTAGSGDAGGEVADQSGGSENTCTISINCSTLLANMGNLTPGKEEFVPSDGWILKPVKVSFNEGESVHDVLQRVCRENGIQMESSWTPAYSSAYVEGINQLYEFDGGELSGWMYNVNGWFPNYGCSKYTVANGDVINWVYTCDLGKDVGDNSMW</sequence>
<dbReference type="InterPro" id="IPR027954">
    <property type="entry name" value="Transcobalamin-like_C"/>
</dbReference>
<evidence type="ECO:0000313" key="3">
    <source>
        <dbReference type="EMBL" id="NZA38949.1"/>
    </source>
</evidence>
<dbReference type="EMBL" id="JACCKS010000014">
    <property type="protein sequence ID" value="NZA38949.1"/>
    <property type="molecule type" value="Genomic_DNA"/>
</dbReference>
<organism evidence="3 4">
    <name type="scientific">Eubacterium callanderi</name>
    <dbReference type="NCBI Taxonomy" id="53442"/>
    <lineage>
        <taxon>Bacteria</taxon>
        <taxon>Bacillati</taxon>
        <taxon>Bacillota</taxon>
        <taxon>Clostridia</taxon>
        <taxon>Eubacteriales</taxon>
        <taxon>Eubacteriaceae</taxon>
        <taxon>Eubacterium</taxon>
    </lineage>
</organism>
<dbReference type="RefSeq" id="WP_180493635.1">
    <property type="nucleotide sequence ID" value="NZ_JACCKS010000014.1"/>
</dbReference>